<dbReference type="PANTHER" id="PTHR43333">
    <property type="entry name" value="2-HACID_DH_C DOMAIN-CONTAINING PROTEIN"/>
    <property type="match status" value="1"/>
</dbReference>
<keyword evidence="2" id="KW-0520">NAD</keyword>
<dbReference type="InterPro" id="IPR036291">
    <property type="entry name" value="NAD(P)-bd_dom_sf"/>
</dbReference>
<dbReference type="EC" id="1.1.1.79" evidence="4"/>
<dbReference type="EMBL" id="CP006990">
    <property type="protein sequence ID" value="AIC30903.1"/>
    <property type="molecule type" value="Genomic_DNA"/>
</dbReference>
<evidence type="ECO:0000256" key="2">
    <source>
        <dbReference type="ARBA" id="ARBA00023027"/>
    </source>
</evidence>
<organism evidence="4 5">
    <name type="scientific">Rhizobium etli bv. mimosae str. IE4771</name>
    <dbReference type="NCBI Taxonomy" id="1432050"/>
    <lineage>
        <taxon>Bacteria</taxon>
        <taxon>Pseudomonadati</taxon>
        <taxon>Pseudomonadota</taxon>
        <taxon>Alphaproteobacteria</taxon>
        <taxon>Hyphomicrobiales</taxon>
        <taxon>Rhizobiaceae</taxon>
        <taxon>Rhizobium/Agrobacterium group</taxon>
        <taxon>Rhizobium</taxon>
    </lineage>
</organism>
<keyword evidence="1 4" id="KW-0560">Oxidoreductase</keyword>
<dbReference type="GO" id="GO:0016618">
    <property type="term" value="F:hydroxypyruvate reductase [NAD(P)H] activity"/>
    <property type="evidence" value="ECO:0007669"/>
    <property type="project" value="UniProtKB-EC"/>
</dbReference>
<dbReference type="RefSeq" id="WP_040141908.1">
    <property type="nucleotide sequence ID" value="NZ_CP006990.1"/>
</dbReference>
<geneLocation type="plasmid" evidence="4 5">
    <name>pRetIE4771d</name>
</geneLocation>
<evidence type="ECO:0000256" key="1">
    <source>
        <dbReference type="ARBA" id="ARBA00023002"/>
    </source>
</evidence>
<evidence type="ECO:0000313" key="4">
    <source>
        <dbReference type="EMBL" id="AIC30903.1"/>
    </source>
</evidence>
<dbReference type="OrthoDB" id="9787219at2"/>
<dbReference type="CDD" id="cd12164">
    <property type="entry name" value="GDH_like_2"/>
    <property type="match status" value="1"/>
</dbReference>
<name>A0A060I7E2_RHIET</name>
<dbReference type="SUPFAM" id="SSF51735">
    <property type="entry name" value="NAD(P)-binding Rossmann-fold domains"/>
    <property type="match status" value="1"/>
</dbReference>
<dbReference type="EC" id="1.1.1.81" evidence="4"/>
<keyword evidence="4" id="KW-0614">Plasmid</keyword>
<reference evidence="4 5" key="1">
    <citation type="submission" date="2013-12" db="EMBL/GenBank/DDBJ databases">
        <title>Complete genome sequence of Rhizobium etli bv. mimosae IE4771.</title>
        <authorList>
            <person name="Bustos P."/>
            <person name="Santamaria R.I."/>
            <person name="Lozano L."/>
            <person name="Ormeno-Orrillo E."/>
            <person name="Rogel M.A."/>
            <person name="Romero D."/>
            <person name="Cevallos M.A."/>
            <person name="Martinez-Romero E."/>
            <person name="Gonzalez V."/>
        </authorList>
    </citation>
    <scope>NUCLEOTIDE SEQUENCE [LARGE SCALE GENOMIC DNA]</scope>
    <source>
        <strain evidence="4 5">IE4771</strain>
        <plasmid evidence="5">Plasmid pRetIE4771d</plasmid>
    </source>
</reference>
<protein>
    <submittedName>
        <fullName evidence="4">Bifunctional glyoxylate/hydroxypyruvate reductase A 2</fullName>
        <ecNumber evidence="4">1.1.1.79</ecNumber>
        <ecNumber evidence="4">1.1.1.81</ecNumber>
    </submittedName>
</protein>
<dbReference type="InterPro" id="IPR006140">
    <property type="entry name" value="D-isomer_DH_NAD-bd"/>
</dbReference>
<dbReference type="Proteomes" id="UP000027180">
    <property type="component" value="Plasmid pRetIE4771d"/>
</dbReference>
<sequence>MTFLFNSDAKRGTIFAEAFARELPDIAFSMDPASVEPEAVRYLITWTVPEDLARYRNLEILFSIGAGIDQFRIDTVPARVKVVRMVEEGIVRMMQEYATLAVLALHRDLPAYLDQQRRGIWQPIKPVQAAERRIGVLGLGMLGSAVLERLQPFGFPLSGWSRSPRAIGGVRCLSGSDGLDTLLATTDILVCLLPLTEETRGFLNAELFARLPTGAALVHVGRGAQLDHQALVDALNTGHLSSAVVDVTDPEPLPAGHVFWNHPQILLTPHIASVTQAETAAAAVIDNIRRHRAGLDPIGLIDRSRGY</sequence>
<evidence type="ECO:0000313" key="5">
    <source>
        <dbReference type="Proteomes" id="UP000027180"/>
    </source>
</evidence>
<dbReference type="KEGG" id="rei:IE4771_PD00348"/>
<evidence type="ECO:0000259" key="3">
    <source>
        <dbReference type="Pfam" id="PF02826"/>
    </source>
</evidence>
<accession>A0A060I7E2</accession>
<dbReference type="Pfam" id="PF02826">
    <property type="entry name" value="2-Hacid_dh_C"/>
    <property type="match status" value="1"/>
</dbReference>
<dbReference type="HOGENOM" id="CLU_019796_1_0_5"/>
<proteinExistence type="predicted"/>
<dbReference type="Gene3D" id="3.40.50.720">
    <property type="entry name" value="NAD(P)-binding Rossmann-like Domain"/>
    <property type="match status" value="2"/>
</dbReference>
<gene>
    <name evidence="4" type="primary">ghrA-2</name>
    <name evidence="4" type="ORF">IE4771_PD00348</name>
</gene>
<feature type="domain" description="D-isomer specific 2-hydroxyacid dehydrogenase NAD-binding" evidence="3">
    <location>
        <begin position="101"/>
        <end position="272"/>
    </location>
</feature>
<dbReference type="PANTHER" id="PTHR43333:SF1">
    <property type="entry name" value="D-ISOMER SPECIFIC 2-HYDROXYACID DEHYDROGENASE NAD-BINDING DOMAIN-CONTAINING PROTEIN"/>
    <property type="match status" value="1"/>
</dbReference>
<dbReference type="GO" id="GO:0030267">
    <property type="term" value="F:glyoxylate reductase (NADPH) activity"/>
    <property type="evidence" value="ECO:0007669"/>
    <property type="project" value="UniProtKB-EC"/>
</dbReference>
<dbReference type="GO" id="GO:0051287">
    <property type="term" value="F:NAD binding"/>
    <property type="evidence" value="ECO:0007669"/>
    <property type="project" value="InterPro"/>
</dbReference>
<dbReference type="AlphaFoldDB" id="A0A060I7E2"/>